<evidence type="ECO:0008006" key="4">
    <source>
        <dbReference type="Google" id="ProtNLM"/>
    </source>
</evidence>
<accession>A0A917EXB6</accession>
<feature type="signal peptide" evidence="1">
    <location>
        <begin position="1"/>
        <end position="25"/>
    </location>
</feature>
<proteinExistence type="predicted"/>
<organism evidence="2 3">
    <name type="scientific">Subtercola lobariae</name>
    <dbReference type="NCBI Taxonomy" id="1588641"/>
    <lineage>
        <taxon>Bacteria</taxon>
        <taxon>Bacillati</taxon>
        <taxon>Actinomycetota</taxon>
        <taxon>Actinomycetes</taxon>
        <taxon>Micrococcales</taxon>
        <taxon>Microbacteriaceae</taxon>
        <taxon>Subtercola</taxon>
    </lineage>
</organism>
<keyword evidence="1" id="KW-0732">Signal</keyword>
<sequence length="112" mass="11434">MPTRSRTALTTAAAALMLALPFALFGCSAGTATISSGDFAKQVTTLLEKQVGQTPTVDCGSAAIPLVNGTVVHCDISSATDPTTIYDSTSTISNVNGGDFHIDTKVADQPKS</sequence>
<dbReference type="RefSeq" id="WP_188677347.1">
    <property type="nucleotide sequence ID" value="NZ_BMGP01000003.1"/>
</dbReference>
<name>A0A917EXB6_9MICO</name>
<gene>
    <name evidence="2" type="ORF">GCM10011399_19020</name>
</gene>
<evidence type="ECO:0000256" key="1">
    <source>
        <dbReference type="SAM" id="SignalP"/>
    </source>
</evidence>
<dbReference type="PROSITE" id="PS51257">
    <property type="entry name" value="PROKAR_LIPOPROTEIN"/>
    <property type="match status" value="1"/>
</dbReference>
<dbReference type="AlphaFoldDB" id="A0A917EXB6"/>
<reference evidence="2 3" key="1">
    <citation type="journal article" date="2014" name="Int. J. Syst. Evol. Microbiol.">
        <title>Complete genome sequence of Corynebacterium casei LMG S-19264T (=DSM 44701T), isolated from a smear-ripened cheese.</title>
        <authorList>
            <consortium name="US DOE Joint Genome Institute (JGI-PGF)"/>
            <person name="Walter F."/>
            <person name="Albersmeier A."/>
            <person name="Kalinowski J."/>
            <person name="Ruckert C."/>
        </authorList>
    </citation>
    <scope>NUCLEOTIDE SEQUENCE [LARGE SCALE GENOMIC DNA]</scope>
    <source>
        <strain evidence="2 3">CGMCC 1.12976</strain>
    </source>
</reference>
<evidence type="ECO:0000313" key="3">
    <source>
        <dbReference type="Proteomes" id="UP000598775"/>
    </source>
</evidence>
<feature type="chain" id="PRO_5039710206" description="DUF4333 domain-containing protein" evidence="1">
    <location>
        <begin position="26"/>
        <end position="112"/>
    </location>
</feature>
<evidence type="ECO:0000313" key="2">
    <source>
        <dbReference type="EMBL" id="GGF25747.1"/>
    </source>
</evidence>
<dbReference type="EMBL" id="BMGP01000003">
    <property type="protein sequence ID" value="GGF25747.1"/>
    <property type="molecule type" value="Genomic_DNA"/>
</dbReference>
<dbReference type="Proteomes" id="UP000598775">
    <property type="component" value="Unassembled WGS sequence"/>
</dbReference>
<protein>
    <recommendedName>
        <fullName evidence="4">DUF4333 domain-containing protein</fullName>
    </recommendedName>
</protein>
<keyword evidence="3" id="KW-1185">Reference proteome</keyword>
<comment type="caution">
    <text evidence="2">The sequence shown here is derived from an EMBL/GenBank/DDBJ whole genome shotgun (WGS) entry which is preliminary data.</text>
</comment>